<dbReference type="InterPro" id="IPR001695">
    <property type="entry name" value="Lysyl_oxidase"/>
</dbReference>
<protein>
    <submittedName>
        <fullName evidence="2">Uncharacterized protein</fullName>
    </submittedName>
</protein>
<sequence>MPGLRRAACALSILCALLAAPASAEDGPAGPGTSPCEDPLLALRCPNLRMDPPSDLHVQRAGHVLRLLATNHIVNNGAGPLELRATRTSDPRYAKASQVIYDRRGRPVYFPEAGYVYWKAIPGQGHYWKYFRAARFELWTVNPDGSRAAMIRTGPKLSYCLRDLDRVAGYARSPRRAVYPACSQDHARRELRLGVSPGWADVYPWHYHENWISITGLRGCFAFVHRADPTGELIEEREDDNAAQRMIRLPPRHGSVAPRGCPSGR</sequence>
<feature type="chain" id="PRO_5022740502" evidence="1">
    <location>
        <begin position="25"/>
        <end position="265"/>
    </location>
</feature>
<proteinExistence type="predicted"/>
<dbReference type="EMBL" id="CP042430">
    <property type="protein sequence ID" value="QEC47615.1"/>
    <property type="molecule type" value="Genomic_DNA"/>
</dbReference>
<name>A0A5B8U404_9ACTN</name>
<feature type="signal peptide" evidence="1">
    <location>
        <begin position="1"/>
        <end position="24"/>
    </location>
</feature>
<dbReference type="OrthoDB" id="914406at2"/>
<dbReference type="Proteomes" id="UP000321805">
    <property type="component" value="Chromosome"/>
</dbReference>
<dbReference type="RefSeq" id="WP_146918273.1">
    <property type="nucleotide sequence ID" value="NZ_CP042430.1"/>
</dbReference>
<keyword evidence="3" id="KW-1185">Reference proteome</keyword>
<accession>A0A5B8U404</accession>
<keyword evidence="1" id="KW-0732">Signal</keyword>
<evidence type="ECO:0000256" key="1">
    <source>
        <dbReference type="SAM" id="SignalP"/>
    </source>
</evidence>
<dbReference type="KEGG" id="bsol:FSW04_08530"/>
<dbReference type="GO" id="GO:0005507">
    <property type="term" value="F:copper ion binding"/>
    <property type="evidence" value="ECO:0007669"/>
    <property type="project" value="InterPro"/>
</dbReference>
<dbReference type="AlphaFoldDB" id="A0A5B8U404"/>
<evidence type="ECO:0000313" key="3">
    <source>
        <dbReference type="Proteomes" id="UP000321805"/>
    </source>
</evidence>
<reference evidence="2 3" key="1">
    <citation type="journal article" date="2018" name="J. Microbiol.">
        <title>Baekduia soli gen. nov., sp. nov., a novel bacterium isolated from the soil of Baekdu Mountain and proposal of a novel family name, Baekduiaceae fam. nov.</title>
        <authorList>
            <person name="An D.S."/>
            <person name="Siddiqi M.Z."/>
            <person name="Kim K.H."/>
            <person name="Yu H.S."/>
            <person name="Im W.T."/>
        </authorList>
    </citation>
    <scope>NUCLEOTIDE SEQUENCE [LARGE SCALE GENOMIC DNA]</scope>
    <source>
        <strain evidence="2 3">BR7-21</strain>
    </source>
</reference>
<organism evidence="2 3">
    <name type="scientific">Baekduia soli</name>
    <dbReference type="NCBI Taxonomy" id="496014"/>
    <lineage>
        <taxon>Bacteria</taxon>
        <taxon>Bacillati</taxon>
        <taxon>Actinomycetota</taxon>
        <taxon>Thermoleophilia</taxon>
        <taxon>Solirubrobacterales</taxon>
        <taxon>Baekduiaceae</taxon>
        <taxon>Baekduia</taxon>
    </lineage>
</organism>
<dbReference type="GO" id="GO:0016641">
    <property type="term" value="F:oxidoreductase activity, acting on the CH-NH2 group of donors, oxygen as acceptor"/>
    <property type="evidence" value="ECO:0007669"/>
    <property type="project" value="InterPro"/>
</dbReference>
<dbReference type="Pfam" id="PF01186">
    <property type="entry name" value="Lysyl_oxidase"/>
    <property type="match status" value="1"/>
</dbReference>
<gene>
    <name evidence="2" type="ORF">FSW04_08530</name>
</gene>
<evidence type="ECO:0000313" key="2">
    <source>
        <dbReference type="EMBL" id="QEC47615.1"/>
    </source>
</evidence>